<proteinExistence type="predicted"/>
<accession>A0A2M9ZTL7</accession>
<comment type="caution">
    <text evidence="2">The sequence shown here is derived from an EMBL/GenBank/DDBJ whole genome shotgun (WGS) entry which is preliminary data.</text>
</comment>
<sequence length="249" mass="28997">MRLVFIVIIPLIISFIAHQVGKGTEYFDAIKTGIGFFIGSMLSFFYSTLHSAFQESYEREREYRNNLASIEVIHLDNLKKLKQSLMMFNGFKDSISNRSLMDLNIIELNTNINAAVGILNIELKRSVLNALSVLEDTQTNLRQIRLFYEKFLPSMKEAIFKDDQALYMELFNDLGQKLSPLISYVTICFPDAIQRSLDSLSYVQQEALNIKPSWKDKYIFGYENKAYDFVLTQEEMSYRVKELREKLKI</sequence>
<organism evidence="2 3">
    <name type="scientific">Leptospira neocaledonica</name>
    <dbReference type="NCBI Taxonomy" id="2023192"/>
    <lineage>
        <taxon>Bacteria</taxon>
        <taxon>Pseudomonadati</taxon>
        <taxon>Spirochaetota</taxon>
        <taxon>Spirochaetia</taxon>
        <taxon>Leptospirales</taxon>
        <taxon>Leptospiraceae</taxon>
        <taxon>Leptospira</taxon>
    </lineage>
</organism>
<reference evidence="2 3" key="1">
    <citation type="submission" date="2017-07" db="EMBL/GenBank/DDBJ databases">
        <title>Leptospira spp. isolated from tropical soils.</title>
        <authorList>
            <person name="Thibeaux R."/>
            <person name="Iraola G."/>
            <person name="Ferres I."/>
            <person name="Bierque E."/>
            <person name="Girault D."/>
            <person name="Soupe-Gilbert M.-E."/>
            <person name="Picardeau M."/>
            <person name="Goarant C."/>
        </authorList>
    </citation>
    <scope>NUCLEOTIDE SEQUENCE [LARGE SCALE GENOMIC DNA]</scope>
    <source>
        <strain evidence="2 3">ES4-C-A1</strain>
    </source>
</reference>
<dbReference type="Proteomes" id="UP000231843">
    <property type="component" value="Unassembled WGS sequence"/>
</dbReference>
<evidence type="ECO:0000313" key="2">
    <source>
        <dbReference type="EMBL" id="PJZ75321.1"/>
    </source>
</evidence>
<protein>
    <submittedName>
        <fullName evidence="2">Uncharacterized protein</fullName>
    </submittedName>
</protein>
<keyword evidence="1" id="KW-1133">Transmembrane helix</keyword>
<evidence type="ECO:0000313" key="3">
    <source>
        <dbReference type="Proteomes" id="UP000231843"/>
    </source>
</evidence>
<gene>
    <name evidence="2" type="ORF">CH365_19570</name>
</gene>
<dbReference type="EMBL" id="NPEA01000016">
    <property type="protein sequence ID" value="PJZ75321.1"/>
    <property type="molecule type" value="Genomic_DNA"/>
</dbReference>
<dbReference type="RefSeq" id="WP_100770231.1">
    <property type="nucleotide sequence ID" value="NZ_NPEA01000016.1"/>
</dbReference>
<keyword evidence="1" id="KW-0812">Transmembrane</keyword>
<keyword evidence="1" id="KW-0472">Membrane</keyword>
<feature type="transmembrane region" description="Helical" evidence="1">
    <location>
        <begin position="33"/>
        <end position="53"/>
    </location>
</feature>
<name>A0A2M9ZTL7_9LEPT</name>
<dbReference type="AlphaFoldDB" id="A0A2M9ZTL7"/>
<keyword evidence="3" id="KW-1185">Reference proteome</keyword>
<evidence type="ECO:0000256" key="1">
    <source>
        <dbReference type="SAM" id="Phobius"/>
    </source>
</evidence>